<feature type="compositionally biased region" description="Basic and acidic residues" evidence="1">
    <location>
        <begin position="145"/>
        <end position="160"/>
    </location>
</feature>
<sequence>MARVNYCKCTEEGSFKAQPPQIEHSFQPGGRLLESTKIPCHQRLSRRRTSKIVKRSLGSLNNCSVPQTSLDTFTSCVDENFEEEKQRYVSIMLKAQNAMSNRQAGFMSPRILRNFLITKKSFKSLENSSERSASTRTENSFPCSEVKEKSDYRIRQETPFRGKKSTFASRRMT</sequence>
<dbReference type="EMBL" id="CAMPGE010005979">
    <property type="protein sequence ID" value="CAI2364826.1"/>
    <property type="molecule type" value="Genomic_DNA"/>
</dbReference>
<reference evidence="2" key="1">
    <citation type="submission" date="2023-07" db="EMBL/GenBank/DDBJ databases">
        <authorList>
            <consortium name="AG Swart"/>
            <person name="Singh M."/>
            <person name="Singh A."/>
            <person name="Seah K."/>
            <person name="Emmerich C."/>
        </authorList>
    </citation>
    <scope>NUCLEOTIDE SEQUENCE</scope>
    <source>
        <strain evidence="2">DP1</strain>
    </source>
</reference>
<feature type="region of interest" description="Disordered" evidence="1">
    <location>
        <begin position="126"/>
        <end position="173"/>
    </location>
</feature>
<feature type="compositionally biased region" description="Polar residues" evidence="1">
    <location>
        <begin position="126"/>
        <end position="142"/>
    </location>
</feature>
<name>A0AAD1UDX1_EUPCR</name>
<evidence type="ECO:0000313" key="2">
    <source>
        <dbReference type="EMBL" id="CAI2364826.1"/>
    </source>
</evidence>
<keyword evidence="3" id="KW-1185">Reference proteome</keyword>
<accession>A0AAD1UDX1</accession>
<gene>
    <name evidence="2" type="ORF">ECRASSUSDP1_LOCUS6176</name>
</gene>
<evidence type="ECO:0000313" key="3">
    <source>
        <dbReference type="Proteomes" id="UP001295684"/>
    </source>
</evidence>
<proteinExistence type="predicted"/>
<dbReference type="Proteomes" id="UP001295684">
    <property type="component" value="Unassembled WGS sequence"/>
</dbReference>
<protein>
    <submittedName>
        <fullName evidence="2">Uncharacterized protein</fullName>
    </submittedName>
</protein>
<dbReference type="AlphaFoldDB" id="A0AAD1UDX1"/>
<evidence type="ECO:0000256" key="1">
    <source>
        <dbReference type="SAM" id="MobiDB-lite"/>
    </source>
</evidence>
<organism evidence="2 3">
    <name type="scientific">Euplotes crassus</name>
    <dbReference type="NCBI Taxonomy" id="5936"/>
    <lineage>
        <taxon>Eukaryota</taxon>
        <taxon>Sar</taxon>
        <taxon>Alveolata</taxon>
        <taxon>Ciliophora</taxon>
        <taxon>Intramacronucleata</taxon>
        <taxon>Spirotrichea</taxon>
        <taxon>Hypotrichia</taxon>
        <taxon>Euplotida</taxon>
        <taxon>Euplotidae</taxon>
        <taxon>Moneuplotes</taxon>
    </lineage>
</organism>
<comment type="caution">
    <text evidence="2">The sequence shown here is derived from an EMBL/GenBank/DDBJ whole genome shotgun (WGS) entry which is preliminary data.</text>
</comment>